<accession>A0A6P8IJX8</accession>
<dbReference type="GO" id="GO:0005886">
    <property type="term" value="C:plasma membrane"/>
    <property type="evidence" value="ECO:0007669"/>
    <property type="project" value="UniProtKB-SubCell"/>
</dbReference>
<dbReference type="SMART" id="SM00698">
    <property type="entry name" value="MORN"/>
    <property type="match status" value="7"/>
</dbReference>
<evidence type="ECO:0000256" key="3">
    <source>
        <dbReference type="ARBA" id="ARBA00004236"/>
    </source>
</evidence>
<keyword evidence="7" id="KW-0677">Repeat</keyword>
<evidence type="ECO:0000256" key="11">
    <source>
        <dbReference type="SAM" id="MobiDB-lite"/>
    </source>
</evidence>
<dbReference type="RefSeq" id="XP_031567221.1">
    <property type="nucleotide sequence ID" value="XM_031711361.1"/>
</dbReference>
<feature type="compositionally biased region" description="Polar residues" evidence="11">
    <location>
        <begin position="158"/>
        <end position="169"/>
    </location>
</feature>
<dbReference type="Gene3D" id="2.20.110.10">
    <property type="entry name" value="Histone H3 K4-specific methyltransferase SET7/9 N-terminal domain"/>
    <property type="match status" value="3"/>
</dbReference>
<gene>
    <name evidence="13" type="primary">LOC116302140</name>
</gene>
<evidence type="ECO:0000256" key="6">
    <source>
        <dbReference type="ARBA" id="ARBA00022692"/>
    </source>
</evidence>
<dbReference type="SUPFAM" id="SSF82185">
    <property type="entry name" value="Histone H3 K4-specific methyltransferase SET7/9 N-terminal domain"/>
    <property type="match status" value="3"/>
</dbReference>
<dbReference type="GO" id="GO:0030314">
    <property type="term" value="C:junctional membrane complex"/>
    <property type="evidence" value="ECO:0007669"/>
    <property type="project" value="InterPro"/>
</dbReference>
<evidence type="ECO:0000256" key="2">
    <source>
        <dbReference type="ARBA" id="ARBA00004184"/>
    </source>
</evidence>
<dbReference type="InterPro" id="IPR003409">
    <property type="entry name" value="MORN"/>
</dbReference>
<keyword evidence="8" id="KW-0256">Endoplasmic reticulum</keyword>
<dbReference type="Pfam" id="PF02493">
    <property type="entry name" value="MORN"/>
    <property type="match status" value="8"/>
</dbReference>
<name>A0A6P8IJX8_ACTTE</name>
<dbReference type="OrthoDB" id="284854at2759"/>
<keyword evidence="5" id="KW-1003">Cell membrane</keyword>
<protein>
    <submittedName>
        <fullName evidence="13">Junctophilin-1-like</fullName>
    </submittedName>
</protein>
<dbReference type="Proteomes" id="UP000515163">
    <property type="component" value="Unplaced"/>
</dbReference>
<dbReference type="GO" id="GO:0005789">
    <property type="term" value="C:endoplasmic reticulum membrane"/>
    <property type="evidence" value="ECO:0007669"/>
    <property type="project" value="UniProtKB-SubCell"/>
</dbReference>
<evidence type="ECO:0000256" key="10">
    <source>
        <dbReference type="ARBA" id="ARBA00023136"/>
    </source>
</evidence>
<dbReference type="InParanoid" id="A0A6P8IJX8"/>
<keyword evidence="9" id="KW-1133">Transmembrane helix</keyword>
<dbReference type="PANTHER" id="PTHR23085">
    <property type="entry name" value="GH28348P"/>
    <property type="match status" value="1"/>
</dbReference>
<dbReference type="InterPro" id="IPR017191">
    <property type="entry name" value="Junctophilin"/>
</dbReference>
<dbReference type="KEGG" id="aten:116302140"/>
<evidence type="ECO:0000313" key="13">
    <source>
        <dbReference type="RefSeq" id="XP_031567221.1"/>
    </source>
</evidence>
<keyword evidence="12" id="KW-1185">Reference proteome</keyword>
<comment type="subcellular location">
    <subcellularLocation>
        <location evidence="3">Cell membrane</location>
    </subcellularLocation>
    <subcellularLocation>
        <location evidence="2">Endomembrane system</location>
        <topology evidence="2">Peripheral membrane protein</topology>
    </subcellularLocation>
    <subcellularLocation>
        <location evidence="1">Endoplasmic reticulum membrane</location>
        <topology evidence="1">Single-pass type IV membrane protein</topology>
    </subcellularLocation>
</comment>
<evidence type="ECO:0000256" key="9">
    <source>
        <dbReference type="ARBA" id="ARBA00022989"/>
    </source>
</evidence>
<reference evidence="13" key="1">
    <citation type="submission" date="2025-08" db="UniProtKB">
        <authorList>
            <consortium name="RefSeq"/>
        </authorList>
    </citation>
    <scope>IDENTIFICATION</scope>
    <source>
        <tissue evidence="13">Tentacle</tissue>
    </source>
</reference>
<proteinExistence type="inferred from homology"/>
<feature type="compositionally biased region" description="Polar residues" evidence="11">
    <location>
        <begin position="199"/>
        <end position="219"/>
    </location>
</feature>
<dbReference type="FunFam" id="2.20.110.10:FF:000025">
    <property type="entry name" value="MORN repeat, putative"/>
    <property type="match status" value="1"/>
</dbReference>
<dbReference type="GeneID" id="116302140"/>
<organism evidence="12 13">
    <name type="scientific">Actinia tenebrosa</name>
    <name type="common">Australian red waratah sea anemone</name>
    <dbReference type="NCBI Taxonomy" id="6105"/>
    <lineage>
        <taxon>Eukaryota</taxon>
        <taxon>Metazoa</taxon>
        <taxon>Cnidaria</taxon>
        <taxon>Anthozoa</taxon>
        <taxon>Hexacorallia</taxon>
        <taxon>Actiniaria</taxon>
        <taxon>Actiniidae</taxon>
        <taxon>Actinia</taxon>
    </lineage>
</organism>
<evidence type="ECO:0000256" key="1">
    <source>
        <dbReference type="ARBA" id="ARBA00004163"/>
    </source>
</evidence>
<evidence type="ECO:0000256" key="7">
    <source>
        <dbReference type="ARBA" id="ARBA00022737"/>
    </source>
</evidence>
<evidence type="ECO:0000256" key="8">
    <source>
        <dbReference type="ARBA" id="ARBA00022824"/>
    </source>
</evidence>
<evidence type="ECO:0000313" key="12">
    <source>
        <dbReference type="Proteomes" id="UP000515163"/>
    </source>
</evidence>
<dbReference type="FunCoup" id="A0A6P8IJX8">
    <property type="interactions" value="1440"/>
</dbReference>
<keyword evidence="10" id="KW-0472">Membrane</keyword>
<evidence type="ECO:0000256" key="5">
    <source>
        <dbReference type="ARBA" id="ARBA00022475"/>
    </source>
</evidence>
<sequence>MSGGRFDFDDGGTYCGEWRNGKAHGYGICTGPKGQARYEGSWHNGFEASGVYVWPNGHRYEGEWCNGRRHGLGVEIRGKWTYQGEWEEGFKVRYGVQKCESGAKYEGSWTSGLQEGYGIEIYADGGYYYGQWKTGMRSGYGIRSIRREPKDYYTNITRSCSRQSNNSAEAANGILPLKDKKSKGDKKNKSDNPDLPSPKSGSESDNASQSESMNSSGSIQIGVDGEATLEEPQKPAPVKLVRELYKGEWKNDKRHGYGLLETSDGFKYIGQWSENMRHGLGIASYPDNTKLEGEFSNDVFVSSIKKQSSIKSLVTRFKQRLQIACEAAIQAGDISVQKSHMSLSRAAAARDRALEAGAAGERARQEAVIAKRRARDLIQRTPNSLNVPIPKD</sequence>
<keyword evidence="6" id="KW-0812">Transmembrane</keyword>
<dbReference type="PANTHER" id="PTHR23085:SF16">
    <property type="entry name" value="GH28348P"/>
    <property type="match status" value="1"/>
</dbReference>
<evidence type="ECO:0000256" key="4">
    <source>
        <dbReference type="ARBA" id="ARBA00008599"/>
    </source>
</evidence>
<feature type="region of interest" description="Disordered" evidence="11">
    <location>
        <begin position="158"/>
        <end position="219"/>
    </location>
</feature>
<dbReference type="AlphaFoldDB" id="A0A6P8IJX8"/>
<comment type="similarity">
    <text evidence="4">Belongs to the junctophilin family.</text>
</comment>